<evidence type="ECO:0000313" key="3">
    <source>
        <dbReference type="EMBL" id="GBL47322.1"/>
    </source>
</evidence>
<dbReference type="OrthoDB" id="1445766at2"/>
<dbReference type="SUPFAM" id="SSF52821">
    <property type="entry name" value="Rhodanese/Cell cycle control phosphatase"/>
    <property type="match status" value="1"/>
</dbReference>
<accession>A0A401JH89</accession>
<dbReference type="GO" id="GO:0016740">
    <property type="term" value="F:transferase activity"/>
    <property type="evidence" value="ECO:0007669"/>
    <property type="project" value="UniProtKB-KW"/>
</dbReference>
<dbReference type="InterPro" id="IPR050229">
    <property type="entry name" value="GlpE_sulfurtransferase"/>
</dbReference>
<evidence type="ECO:0000259" key="2">
    <source>
        <dbReference type="PROSITE" id="PS50206"/>
    </source>
</evidence>
<keyword evidence="1" id="KW-0472">Membrane</keyword>
<feature type="transmembrane region" description="Helical" evidence="1">
    <location>
        <begin position="6"/>
        <end position="26"/>
    </location>
</feature>
<dbReference type="Gene3D" id="3.40.250.10">
    <property type="entry name" value="Rhodanese-like domain"/>
    <property type="match status" value="1"/>
</dbReference>
<dbReference type="RefSeq" id="WP_124706079.1">
    <property type="nucleotide sequence ID" value="NZ_BGOW01000038.1"/>
</dbReference>
<name>A0A401JH89_9PROT</name>
<protein>
    <submittedName>
        <fullName evidence="3">Rhodanese-related sulfurtransferase</fullName>
    </submittedName>
</protein>
<dbReference type="PANTHER" id="PTHR43031">
    <property type="entry name" value="FAD-DEPENDENT OXIDOREDUCTASE"/>
    <property type="match status" value="1"/>
</dbReference>
<sequence length="136" mass="14716">MEFLQQNIWLVLLAAFSGIMLILPIIRGKLSGALSADTTQAVQLINHQDAMILDVREANEFAAGHIANARHIPLGQLAAGLKPLEKHKDKTIVVNCRSGSRSAMACGVLRKNGFTQVYNLKGGIMAWEQAGLPTVK</sequence>
<comment type="caution">
    <text evidence="3">The sequence shown here is derived from an EMBL/GenBank/DDBJ whole genome shotgun (WGS) entry which is preliminary data.</text>
</comment>
<dbReference type="PROSITE" id="PS50206">
    <property type="entry name" value="RHODANESE_3"/>
    <property type="match status" value="1"/>
</dbReference>
<dbReference type="FunFam" id="3.40.250.10:FF:000049">
    <property type="entry name" value="Phage shock protein E"/>
    <property type="match status" value="1"/>
</dbReference>
<feature type="domain" description="Rhodanese" evidence="2">
    <location>
        <begin position="46"/>
        <end position="136"/>
    </location>
</feature>
<keyword evidence="1" id="KW-1133">Transmembrane helix</keyword>
<dbReference type="InterPro" id="IPR036873">
    <property type="entry name" value="Rhodanese-like_dom_sf"/>
</dbReference>
<dbReference type="Pfam" id="PF00581">
    <property type="entry name" value="Rhodanese"/>
    <property type="match status" value="1"/>
</dbReference>
<gene>
    <name evidence="3" type="ORF">SFMTTN_3157</name>
</gene>
<dbReference type="EMBL" id="BGOW01000038">
    <property type="protein sequence ID" value="GBL47322.1"/>
    <property type="molecule type" value="Genomic_DNA"/>
</dbReference>
<keyword evidence="1" id="KW-0812">Transmembrane</keyword>
<dbReference type="CDD" id="cd00158">
    <property type="entry name" value="RHOD"/>
    <property type="match status" value="1"/>
</dbReference>
<dbReference type="SMART" id="SM00450">
    <property type="entry name" value="RHOD"/>
    <property type="match status" value="1"/>
</dbReference>
<keyword evidence="4" id="KW-1185">Reference proteome</keyword>
<evidence type="ECO:0000313" key="4">
    <source>
        <dbReference type="Proteomes" id="UP000286806"/>
    </source>
</evidence>
<dbReference type="InterPro" id="IPR001763">
    <property type="entry name" value="Rhodanese-like_dom"/>
</dbReference>
<evidence type="ECO:0000256" key="1">
    <source>
        <dbReference type="SAM" id="Phobius"/>
    </source>
</evidence>
<keyword evidence="3" id="KW-0808">Transferase</keyword>
<dbReference type="PANTHER" id="PTHR43031:SF18">
    <property type="entry name" value="RHODANESE-RELATED SULFURTRANSFERASES"/>
    <property type="match status" value="1"/>
</dbReference>
<dbReference type="Proteomes" id="UP000286806">
    <property type="component" value="Unassembled WGS sequence"/>
</dbReference>
<dbReference type="AlphaFoldDB" id="A0A401JH89"/>
<proteinExistence type="predicted"/>
<organism evidence="3 4">
    <name type="scientific">Sulfuriferula multivorans</name>
    <dbReference type="NCBI Taxonomy" id="1559896"/>
    <lineage>
        <taxon>Bacteria</taxon>
        <taxon>Pseudomonadati</taxon>
        <taxon>Pseudomonadota</taxon>
        <taxon>Betaproteobacteria</taxon>
        <taxon>Nitrosomonadales</taxon>
        <taxon>Sulfuricellaceae</taxon>
        <taxon>Sulfuriferula</taxon>
    </lineage>
</organism>
<reference evidence="3 4" key="1">
    <citation type="journal article" date="2019" name="Front. Microbiol.">
        <title>Genomes of Neutrophilic Sulfur-Oxidizing Chemolithoautotrophs Representing 9 Proteobacterial Species From 8 Genera.</title>
        <authorList>
            <person name="Watanabe T."/>
            <person name="Kojima H."/>
            <person name="Umezawa K."/>
            <person name="Hori C."/>
            <person name="Takasuka T.E."/>
            <person name="Kato Y."/>
            <person name="Fukui M."/>
        </authorList>
    </citation>
    <scope>NUCLEOTIDE SEQUENCE [LARGE SCALE GENOMIC DNA]</scope>
    <source>
        <strain evidence="3 4">TTN</strain>
    </source>
</reference>